<sequence>MAPATAVAGAASGCPAGRLQLAPVRGWLVKTRRREADPGGGLIRAHRGGGGAQRGDDPGLRPLARMTLPAGPQHNARVDNNITIRPAAPHELDAVAELRWQWILENEGVPVTEREEFVQYFITWARKNTSSHRCMVLVRDEVIIAMAWLAVLQRVPSPRALQRASGDLQCVYVVPGERDGGLGGRLIDAVLARAGELGLERVTVHSSPRAIPAYSRHGFESSPRLLHAHVARTTSCP</sequence>
<reference evidence="6" key="1">
    <citation type="submission" date="2017-05" db="EMBL/GenBank/DDBJ databases">
        <title>Streptomyces olivochromogenes NBRC 3561 whole genome shotgun sequence.</title>
        <authorList>
            <person name="Dohra H."/>
            <person name="Kodani S."/>
        </authorList>
    </citation>
    <scope>NUCLEOTIDE SEQUENCE [LARGE SCALE GENOMIC DNA]</scope>
    <source>
        <strain evidence="6">NBRC 3561</strain>
    </source>
</reference>
<dbReference type="GO" id="GO:0016747">
    <property type="term" value="F:acyltransferase activity, transferring groups other than amino-acyl groups"/>
    <property type="evidence" value="ECO:0007669"/>
    <property type="project" value="InterPro"/>
</dbReference>
<dbReference type="Proteomes" id="UP000217446">
    <property type="component" value="Unassembled WGS sequence"/>
</dbReference>
<dbReference type="PANTHER" id="PTHR43877">
    <property type="entry name" value="AMINOALKYLPHOSPHONATE N-ACETYLTRANSFERASE-RELATED-RELATED"/>
    <property type="match status" value="1"/>
</dbReference>
<dbReference type="InterPro" id="IPR050832">
    <property type="entry name" value="Bact_Acetyltransf"/>
</dbReference>
<comment type="caution">
    <text evidence="5">The sequence shown here is derived from an EMBL/GenBank/DDBJ whole genome shotgun (WGS) entry which is preliminary data.</text>
</comment>
<name>A0A286PHC1_STROL</name>
<keyword evidence="6" id="KW-1185">Reference proteome</keyword>
<feature type="compositionally biased region" description="Gly residues" evidence="3">
    <location>
        <begin position="38"/>
        <end position="53"/>
    </location>
</feature>
<dbReference type="EMBL" id="BDQI01000074">
    <property type="protein sequence ID" value="GAX58950.1"/>
    <property type="molecule type" value="Genomic_DNA"/>
</dbReference>
<evidence type="ECO:0000313" key="5">
    <source>
        <dbReference type="EMBL" id="GAX58950.1"/>
    </source>
</evidence>
<dbReference type="Gene3D" id="3.40.630.30">
    <property type="match status" value="1"/>
</dbReference>
<feature type="domain" description="N-acetyltransferase" evidence="4">
    <location>
        <begin position="82"/>
        <end position="237"/>
    </location>
</feature>
<accession>A0A286PHC1</accession>
<dbReference type="AlphaFoldDB" id="A0A286PHC1"/>
<proteinExistence type="predicted"/>
<keyword evidence="1 5" id="KW-0808">Transferase</keyword>
<dbReference type="CDD" id="cd04301">
    <property type="entry name" value="NAT_SF"/>
    <property type="match status" value="1"/>
</dbReference>
<keyword evidence="2" id="KW-0012">Acyltransferase</keyword>
<evidence type="ECO:0000313" key="6">
    <source>
        <dbReference type="Proteomes" id="UP000217446"/>
    </source>
</evidence>
<protein>
    <submittedName>
        <fullName evidence="5">N-acetyltransferase</fullName>
    </submittedName>
</protein>
<gene>
    <name evidence="5" type="ORF">SO3561_10525</name>
</gene>
<dbReference type="Pfam" id="PF00583">
    <property type="entry name" value="Acetyltransf_1"/>
    <property type="match status" value="1"/>
</dbReference>
<dbReference type="PROSITE" id="PS51186">
    <property type="entry name" value="GNAT"/>
    <property type="match status" value="1"/>
</dbReference>
<dbReference type="SUPFAM" id="SSF55729">
    <property type="entry name" value="Acyl-CoA N-acyltransferases (Nat)"/>
    <property type="match status" value="1"/>
</dbReference>
<evidence type="ECO:0000256" key="1">
    <source>
        <dbReference type="ARBA" id="ARBA00022679"/>
    </source>
</evidence>
<dbReference type="InterPro" id="IPR016181">
    <property type="entry name" value="Acyl_CoA_acyltransferase"/>
</dbReference>
<dbReference type="InterPro" id="IPR000182">
    <property type="entry name" value="GNAT_dom"/>
</dbReference>
<evidence type="ECO:0000256" key="2">
    <source>
        <dbReference type="ARBA" id="ARBA00023315"/>
    </source>
</evidence>
<evidence type="ECO:0000256" key="3">
    <source>
        <dbReference type="SAM" id="MobiDB-lite"/>
    </source>
</evidence>
<feature type="region of interest" description="Disordered" evidence="3">
    <location>
        <begin position="38"/>
        <end position="60"/>
    </location>
</feature>
<evidence type="ECO:0000259" key="4">
    <source>
        <dbReference type="PROSITE" id="PS51186"/>
    </source>
</evidence>
<organism evidence="5 6">
    <name type="scientific">Streptomyces olivochromogenes</name>
    <dbReference type="NCBI Taxonomy" id="1963"/>
    <lineage>
        <taxon>Bacteria</taxon>
        <taxon>Bacillati</taxon>
        <taxon>Actinomycetota</taxon>
        <taxon>Actinomycetes</taxon>
        <taxon>Kitasatosporales</taxon>
        <taxon>Streptomycetaceae</taxon>
        <taxon>Streptomyces</taxon>
    </lineage>
</organism>
<dbReference type="STRING" id="1963.AQJ27_45930"/>